<evidence type="ECO:0000313" key="1">
    <source>
        <dbReference type="EMBL" id="TGE05545.1"/>
    </source>
</evidence>
<dbReference type="Proteomes" id="UP000298337">
    <property type="component" value="Unassembled WGS sequence"/>
</dbReference>
<evidence type="ECO:0000313" key="2">
    <source>
        <dbReference type="Proteomes" id="UP000298337"/>
    </source>
</evidence>
<reference evidence="1 2" key="1">
    <citation type="submission" date="2019-04" db="EMBL/GenBank/DDBJ databases">
        <authorList>
            <person name="Feng G."/>
            <person name="Zhang J."/>
            <person name="Zhu H."/>
        </authorList>
    </citation>
    <scope>NUCLEOTIDE SEQUENCE [LARGE SCALE GENOMIC DNA]</scope>
    <source>
        <strain evidence="1 2">92R-1</strain>
    </source>
</reference>
<gene>
    <name evidence="1" type="ORF">EU556_19790</name>
</gene>
<sequence length="105" mass="11607">MSSLKINNDSTVTLPWPLLALLLTLLVAVAGWGNSLREDVTDLKSWKQTHIKEDADYKATVAKQLDAVNATIQAKADKDEKWRAEIQETLTQIRIAVGARPAARP</sequence>
<keyword evidence="2" id="KW-1185">Reference proteome</keyword>
<protein>
    <submittedName>
        <fullName evidence="1">Uncharacterized protein</fullName>
    </submittedName>
</protein>
<accession>A0A4Z0P3S1</accession>
<proteinExistence type="predicted"/>
<name>A0A4Z0P3S1_9BACT</name>
<organism evidence="1 2">
    <name type="scientific">Hymenobacter fodinae</name>
    <dbReference type="NCBI Taxonomy" id="2510796"/>
    <lineage>
        <taxon>Bacteria</taxon>
        <taxon>Pseudomonadati</taxon>
        <taxon>Bacteroidota</taxon>
        <taxon>Cytophagia</taxon>
        <taxon>Cytophagales</taxon>
        <taxon>Hymenobacteraceae</taxon>
        <taxon>Hymenobacter</taxon>
    </lineage>
</organism>
<dbReference type="EMBL" id="SRLA01000004">
    <property type="protein sequence ID" value="TGE05545.1"/>
    <property type="molecule type" value="Genomic_DNA"/>
</dbReference>
<dbReference type="AlphaFoldDB" id="A0A4Z0P3S1"/>
<comment type="caution">
    <text evidence="1">The sequence shown here is derived from an EMBL/GenBank/DDBJ whole genome shotgun (WGS) entry which is preliminary data.</text>
</comment>